<accession>A0ABX6IMP4</accession>
<protein>
    <recommendedName>
        <fullName evidence="6">GDT1 family protein</fullName>
    </recommendedName>
</protein>
<feature type="transmembrane region" description="Helical" evidence="6">
    <location>
        <begin position="167"/>
        <end position="185"/>
    </location>
</feature>
<evidence type="ECO:0000256" key="3">
    <source>
        <dbReference type="ARBA" id="ARBA00022692"/>
    </source>
</evidence>
<feature type="transmembrane region" description="Helical" evidence="6">
    <location>
        <begin position="67"/>
        <end position="84"/>
    </location>
</feature>
<evidence type="ECO:0000313" key="8">
    <source>
        <dbReference type="Proteomes" id="UP001059836"/>
    </source>
</evidence>
<dbReference type="Proteomes" id="UP001059836">
    <property type="component" value="Chromosome"/>
</dbReference>
<evidence type="ECO:0000256" key="6">
    <source>
        <dbReference type="RuleBase" id="RU365102"/>
    </source>
</evidence>
<keyword evidence="3 6" id="KW-0812">Transmembrane</keyword>
<dbReference type="EMBL" id="CP045809">
    <property type="protein sequence ID" value="QHN37179.1"/>
    <property type="molecule type" value="Genomic_DNA"/>
</dbReference>
<evidence type="ECO:0000256" key="2">
    <source>
        <dbReference type="ARBA" id="ARBA00009190"/>
    </source>
</evidence>
<dbReference type="InterPro" id="IPR001727">
    <property type="entry name" value="GDT1-like"/>
</dbReference>
<dbReference type="PANTHER" id="PTHR12608:SF1">
    <property type="entry name" value="TRANSMEMBRANE PROTEIN 165"/>
    <property type="match status" value="1"/>
</dbReference>
<keyword evidence="8" id="KW-1185">Reference proteome</keyword>
<proteinExistence type="inferred from homology"/>
<sequence>MIAALLLSFGVIFVAELGDKSQLMAMTYALRYRWWVVLLAITVATTAVHAVSVFFGHFLGMSIPTDLLSILAGLAMIVFGLWTIRGDSLDDDESQRATRVGASVFLAVMSSFFLAELGDKTMLATITLATDNDWLGIWIGSTLGMVAADALAIAVGALLGKHLPERTIAAGAAVLFFAFGVWLLIEGLTGASTVTVIATLSATVAIVGIGVAYIFRILRAPVSPSAPSMPADR</sequence>
<evidence type="ECO:0000256" key="5">
    <source>
        <dbReference type="ARBA" id="ARBA00023136"/>
    </source>
</evidence>
<dbReference type="PANTHER" id="PTHR12608">
    <property type="entry name" value="TRANSMEMBRANE PROTEIN HTP-1 RELATED"/>
    <property type="match status" value="1"/>
</dbReference>
<name>A0ABX6IMP4_9ACTN</name>
<feature type="transmembrane region" description="Helical" evidence="6">
    <location>
        <begin position="191"/>
        <end position="215"/>
    </location>
</feature>
<evidence type="ECO:0000256" key="1">
    <source>
        <dbReference type="ARBA" id="ARBA00004141"/>
    </source>
</evidence>
<dbReference type="RefSeq" id="WP_213245550.1">
    <property type="nucleotide sequence ID" value="NZ_CP045806.1"/>
</dbReference>
<evidence type="ECO:0000313" key="7">
    <source>
        <dbReference type="EMBL" id="QHN37179.1"/>
    </source>
</evidence>
<evidence type="ECO:0000256" key="4">
    <source>
        <dbReference type="ARBA" id="ARBA00022989"/>
    </source>
</evidence>
<keyword evidence="4 6" id="KW-1133">Transmembrane helix</keyword>
<comment type="subcellular location">
    <subcellularLocation>
        <location evidence="1 6">Membrane</location>
        <topology evidence="1 6">Multi-pass membrane protein</topology>
    </subcellularLocation>
</comment>
<dbReference type="Pfam" id="PF01169">
    <property type="entry name" value="GDT1"/>
    <property type="match status" value="2"/>
</dbReference>
<feature type="transmembrane region" description="Helical" evidence="6">
    <location>
        <begin position="34"/>
        <end position="55"/>
    </location>
</feature>
<organism evidence="7 8">
    <name type="scientific">Gordonia pseudamarae</name>
    <dbReference type="NCBI Taxonomy" id="2831662"/>
    <lineage>
        <taxon>Bacteria</taxon>
        <taxon>Bacillati</taxon>
        <taxon>Actinomycetota</taxon>
        <taxon>Actinomycetes</taxon>
        <taxon>Mycobacteriales</taxon>
        <taxon>Gordoniaceae</taxon>
        <taxon>Gordonia</taxon>
    </lineage>
</organism>
<gene>
    <name evidence="7" type="ORF">GII31_22035</name>
</gene>
<feature type="transmembrane region" description="Helical" evidence="6">
    <location>
        <begin position="137"/>
        <end position="160"/>
    </location>
</feature>
<comment type="similarity">
    <text evidence="2 6">Belongs to the GDT1 family.</text>
</comment>
<keyword evidence="5 6" id="KW-0472">Membrane</keyword>
<reference evidence="7" key="1">
    <citation type="journal article" date="2021" name="Nat. Microbiol.">
        <title>Cocultivation of an ultrasmall environmental parasitic bacterium with lytic ability against bacteria associated with wastewater foams.</title>
        <authorList>
            <person name="Batinovic S."/>
            <person name="Rose J.J.A."/>
            <person name="Ratcliffe J."/>
            <person name="Seviour R.J."/>
            <person name="Petrovski S."/>
        </authorList>
    </citation>
    <scope>NUCLEOTIDE SEQUENCE</scope>
    <source>
        <strain evidence="7">CON9</strain>
    </source>
</reference>